<keyword evidence="11" id="KW-0012">Acyltransferase</keyword>
<evidence type="ECO:0000256" key="2">
    <source>
        <dbReference type="ARBA" id="ARBA00022516"/>
    </source>
</evidence>
<gene>
    <name evidence="11" type="ORF">HMP0721_1742</name>
</gene>
<keyword evidence="12" id="KW-1185">Reference proteome</keyword>
<evidence type="ECO:0000313" key="11">
    <source>
        <dbReference type="EMBL" id="EFV01003.1"/>
    </source>
</evidence>
<dbReference type="PANTHER" id="PTHR30309">
    <property type="entry name" value="INNER MEMBRANE PROTEIN YGIH"/>
    <property type="match status" value="1"/>
</dbReference>
<comment type="caution">
    <text evidence="11">The sequence shown here is derived from an EMBL/GenBank/DDBJ whole genome shotgun (WGS) entry which is preliminary data.</text>
</comment>
<feature type="transmembrane region" description="Helical" evidence="10">
    <location>
        <begin position="122"/>
        <end position="145"/>
    </location>
</feature>
<evidence type="ECO:0000256" key="4">
    <source>
        <dbReference type="ARBA" id="ARBA00022692"/>
    </source>
</evidence>
<dbReference type="Proteomes" id="UP000004754">
    <property type="component" value="Unassembled WGS sequence"/>
</dbReference>
<dbReference type="HOGENOM" id="CLU_081254_5_0_9"/>
<keyword evidence="2" id="KW-0444">Lipid biosynthesis</keyword>
<keyword evidence="6" id="KW-0443">Lipid metabolism</keyword>
<dbReference type="OrthoDB" id="9777124at2"/>
<keyword evidence="3 11" id="KW-0808">Transferase</keyword>
<name>E6MIA7_9FIRM</name>
<dbReference type="RefSeq" id="WP_006599164.1">
    <property type="nucleotide sequence ID" value="NZ_GL622359.1"/>
</dbReference>
<accession>E6MIA7</accession>
<dbReference type="STRING" id="887929.HMP0721_1742"/>
<dbReference type="PANTHER" id="PTHR30309:SF0">
    <property type="entry name" value="GLYCEROL-3-PHOSPHATE ACYLTRANSFERASE-RELATED"/>
    <property type="match status" value="1"/>
</dbReference>
<evidence type="ECO:0000313" key="12">
    <source>
        <dbReference type="Proteomes" id="UP000004754"/>
    </source>
</evidence>
<dbReference type="GO" id="GO:0008654">
    <property type="term" value="P:phospholipid biosynthetic process"/>
    <property type="evidence" value="ECO:0007669"/>
    <property type="project" value="UniProtKB-KW"/>
</dbReference>
<organism evidence="11 12">
    <name type="scientific">Pseudoramibacter alactolyticus ATCC 23263</name>
    <dbReference type="NCBI Taxonomy" id="887929"/>
    <lineage>
        <taxon>Bacteria</taxon>
        <taxon>Bacillati</taxon>
        <taxon>Bacillota</taxon>
        <taxon>Clostridia</taxon>
        <taxon>Eubacteriales</taxon>
        <taxon>Eubacteriaceae</taxon>
        <taxon>Pseudoramibacter</taxon>
    </lineage>
</organism>
<keyword evidence="9" id="KW-1208">Phospholipid metabolism</keyword>
<evidence type="ECO:0000256" key="6">
    <source>
        <dbReference type="ARBA" id="ARBA00023098"/>
    </source>
</evidence>
<dbReference type="InterPro" id="IPR003811">
    <property type="entry name" value="G3P_acylTferase_PlsY"/>
</dbReference>
<evidence type="ECO:0000256" key="8">
    <source>
        <dbReference type="ARBA" id="ARBA00023209"/>
    </source>
</evidence>
<evidence type="ECO:0000256" key="3">
    <source>
        <dbReference type="ARBA" id="ARBA00022679"/>
    </source>
</evidence>
<evidence type="ECO:0000256" key="7">
    <source>
        <dbReference type="ARBA" id="ARBA00023136"/>
    </source>
</evidence>
<dbReference type="SMART" id="SM01207">
    <property type="entry name" value="G3P_acyltransf"/>
    <property type="match status" value="1"/>
</dbReference>
<evidence type="ECO:0000256" key="10">
    <source>
        <dbReference type="SAM" id="Phobius"/>
    </source>
</evidence>
<keyword evidence="8" id="KW-0594">Phospholipid biosynthesis</keyword>
<proteinExistence type="predicted"/>
<keyword evidence="1" id="KW-1003">Cell membrane</keyword>
<sequence>MRGICLMIGYGWGCWLTAAWVARRRGVSIFEAGSGNPGMANVMALWGPGPGLATLAGDLAKVVAARLTAAMIFPGGGLTATAWVGLGTVLGHDFPFWHRFRGGKGVAVTGAAAVLMRPCWGFLALGLAALAVIISHYLCVGAVMLPAAFSAPAFCFGGTAIGGIAVAFTLLMLAKNVGGFRRMRRGEEAPIDVAAKLRAVWRRRKPPS</sequence>
<dbReference type="Pfam" id="PF02660">
    <property type="entry name" value="G3P_acyltransf"/>
    <property type="match status" value="1"/>
</dbReference>
<reference evidence="11 12" key="1">
    <citation type="submission" date="2010-12" db="EMBL/GenBank/DDBJ databases">
        <authorList>
            <person name="Muzny D."/>
            <person name="Qin X."/>
            <person name="Deng J."/>
            <person name="Jiang H."/>
            <person name="Liu Y."/>
            <person name="Qu J."/>
            <person name="Song X.-Z."/>
            <person name="Zhang L."/>
            <person name="Thornton R."/>
            <person name="Coyle M."/>
            <person name="Francisco L."/>
            <person name="Jackson L."/>
            <person name="Javaid M."/>
            <person name="Korchina V."/>
            <person name="Kovar C."/>
            <person name="Mata R."/>
            <person name="Mathew T."/>
            <person name="Ngo R."/>
            <person name="Nguyen L."/>
            <person name="Nguyen N."/>
            <person name="Okwuonu G."/>
            <person name="Ongeri F."/>
            <person name="Pham C."/>
            <person name="Simmons D."/>
            <person name="Wilczek-Boney K."/>
            <person name="Hale W."/>
            <person name="Jakkamsetti A."/>
            <person name="Pham P."/>
            <person name="Ruth R."/>
            <person name="San Lucas F."/>
            <person name="Warren J."/>
            <person name="Zhang J."/>
            <person name="Zhao Z."/>
            <person name="Zhou C."/>
            <person name="Zhu D."/>
            <person name="Lee S."/>
            <person name="Bess C."/>
            <person name="Blankenburg K."/>
            <person name="Forbes L."/>
            <person name="Fu Q."/>
            <person name="Gubbala S."/>
            <person name="Hirani K."/>
            <person name="Jayaseelan J.C."/>
            <person name="Lara F."/>
            <person name="Munidasa M."/>
            <person name="Palculict T."/>
            <person name="Patil S."/>
            <person name="Pu L.-L."/>
            <person name="Saada N."/>
            <person name="Tang L."/>
            <person name="Weissenberger G."/>
            <person name="Zhu Y."/>
            <person name="Hemphill L."/>
            <person name="Shang Y."/>
            <person name="Youmans B."/>
            <person name="Ayvaz T."/>
            <person name="Ross M."/>
            <person name="Santibanez J."/>
            <person name="Aqrawi P."/>
            <person name="Gross S."/>
            <person name="Joshi V."/>
            <person name="Fowler G."/>
            <person name="Nazareth L."/>
            <person name="Reid J."/>
            <person name="Worley K."/>
            <person name="Petrosino J."/>
            <person name="Highlander S."/>
            <person name="Gibbs R."/>
        </authorList>
    </citation>
    <scope>NUCLEOTIDE SEQUENCE [LARGE SCALE GENOMIC DNA]</scope>
    <source>
        <strain evidence="11 12">ATCC 23263</strain>
    </source>
</reference>
<protein>
    <submittedName>
        <fullName evidence="11">Putative acyl-phosphate glycerol 3-phosphate acyltransferase</fullName>
    </submittedName>
</protein>
<evidence type="ECO:0000256" key="5">
    <source>
        <dbReference type="ARBA" id="ARBA00022989"/>
    </source>
</evidence>
<keyword evidence="7 10" id="KW-0472">Membrane</keyword>
<dbReference type="GO" id="GO:0043772">
    <property type="term" value="F:acyl-phosphate glycerol-3-phosphate acyltransferase activity"/>
    <property type="evidence" value="ECO:0007669"/>
    <property type="project" value="InterPro"/>
</dbReference>
<evidence type="ECO:0000256" key="1">
    <source>
        <dbReference type="ARBA" id="ARBA00022475"/>
    </source>
</evidence>
<dbReference type="eggNOG" id="COG0344">
    <property type="taxonomic scope" value="Bacteria"/>
</dbReference>
<keyword evidence="5 10" id="KW-1133">Transmembrane helix</keyword>
<keyword evidence="4 10" id="KW-0812">Transmembrane</keyword>
<evidence type="ECO:0000256" key="9">
    <source>
        <dbReference type="ARBA" id="ARBA00023264"/>
    </source>
</evidence>
<dbReference type="GO" id="GO:0005886">
    <property type="term" value="C:plasma membrane"/>
    <property type="evidence" value="ECO:0007669"/>
    <property type="project" value="InterPro"/>
</dbReference>
<dbReference type="EMBL" id="AEQN01000023">
    <property type="protein sequence ID" value="EFV01003.1"/>
    <property type="molecule type" value="Genomic_DNA"/>
</dbReference>
<feature type="transmembrane region" description="Helical" evidence="10">
    <location>
        <begin position="151"/>
        <end position="174"/>
    </location>
</feature>
<dbReference type="AlphaFoldDB" id="E6MIA7"/>